<organism evidence="3 4">
    <name type="scientific">Devosia pacifica</name>
    <dbReference type="NCBI Taxonomy" id="1335967"/>
    <lineage>
        <taxon>Bacteria</taxon>
        <taxon>Pseudomonadati</taxon>
        <taxon>Pseudomonadota</taxon>
        <taxon>Alphaproteobacteria</taxon>
        <taxon>Hyphomicrobiales</taxon>
        <taxon>Devosiaceae</taxon>
        <taxon>Devosia</taxon>
    </lineage>
</organism>
<evidence type="ECO:0000259" key="1">
    <source>
        <dbReference type="PROSITE" id="PS51192"/>
    </source>
</evidence>
<dbReference type="PANTHER" id="PTHR47396">
    <property type="entry name" value="TYPE I RESTRICTION ENZYME ECOKI R PROTEIN"/>
    <property type="match status" value="1"/>
</dbReference>
<dbReference type="Pfam" id="PF00271">
    <property type="entry name" value="Helicase_C"/>
    <property type="match status" value="1"/>
</dbReference>
<dbReference type="GO" id="GO:0005524">
    <property type="term" value="F:ATP binding"/>
    <property type="evidence" value="ECO:0007669"/>
    <property type="project" value="InterPro"/>
</dbReference>
<name>A0A918RWB6_9HYPH</name>
<dbReference type="GO" id="GO:0004386">
    <property type="term" value="F:helicase activity"/>
    <property type="evidence" value="ECO:0007669"/>
    <property type="project" value="UniProtKB-KW"/>
</dbReference>
<dbReference type="GO" id="GO:0016787">
    <property type="term" value="F:hydrolase activity"/>
    <property type="evidence" value="ECO:0007669"/>
    <property type="project" value="InterPro"/>
</dbReference>
<keyword evidence="3" id="KW-0347">Helicase</keyword>
<dbReference type="InterPro" id="IPR001650">
    <property type="entry name" value="Helicase_C-like"/>
</dbReference>
<dbReference type="Pfam" id="PF04851">
    <property type="entry name" value="ResIII"/>
    <property type="match status" value="1"/>
</dbReference>
<dbReference type="SMART" id="SM00487">
    <property type="entry name" value="DEXDc"/>
    <property type="match status" value="1"/>
</dbReference>
<dbReference type="GO" id="GO:0005829">
    <property type="term" value="C:cytosol"/>
    <property type="evidence" value="ECO:0007669"/>
    <property type="project" value="TreeGrafter"/>
</dbReference>
<dbReference type="AlphaFoldDB" id="A0A918RWB6"/>
<dbReference type="Proteomes" id="UP000646579">
    <property type="component" value="Unassembled WGS sequence"/>
</dbReference>
<keyword evidence="4" id="KW-1185">Reference proteome</keyword>
<keyword evidence="3" id="KW-0378">Hydrolase</keyword>
<reference evidence="3" key="1">
    <citation type="journal article" date="2014" name="Int. J. Syst. Evol. Microbiol.">
        <title>Complete genome sequence of Corynebacterium casei LMG S-19264T (=DSM 44701T), isolated from a smear-ripened cheese.</title>
        <authorList>
            <consortium name="US DOE Joint Genome Institute (JGI-PGF)"/>
            <person name="Walter F."/>
            <person name="Albersmeier A."/>
            <person name="Kalinowski J."/>
            <person name="Ruckert C."/>
        </authorList>
    </citation>
    <scope>NUCLEOTIDE SEQUENCE</scope>
    <source>
        <strain evidence="3">KCTC 32437</strain>
    </source>
</reference>
<proteinExistence type="predicted"/>
<protein>
    <submittedName>
        <fullName evidence="3">Helicase</fullName>
    </submittedName>
</protein>
<evidence type="ECO:0000313" key="3">
    <source>
        <dbReference type="EMBL" id="GHA13513.1"/>
    </source>
</evidence>
<evidence type="ECO:0000313" key="4">
    <source>
        <dbReference type="Proteomes" id="UP000646579"/>
    </source>
</evidence>
<reference evidence="3" key="2">
    <citation type="submission" date="2020-09" db="EMBL/GenBank/DDBJ databases">
        <authorList>
            <person name="Sun Q."/>
            <person name="Kim S."/>
        </authorList>
    </citation>
    <scope>NUCLEOTIDE SEQUENCE</scope>
    <source>
        <strain evidence="3">KCTC 32437</strain>
    </source>
</reference>
<accession>A0A918RWB6</accession>
<dbReference type="PANTHER" id="PTHR47396:SF1">
    <property type="entry name" value="ATP-DEPENDENT HELICASE IRC3-RELATED"/>
    <property type="match status" value="1"/>
</dbReference>
<dbReference type="PROSITE" id="PS51192">
    <property type="entry name" value="HELICASE_ATP_BIND_1"/>
    <property type="match status" value="1"/>
</dbReference>
<dbReference type="InterPro" id="IPR050742">
    <property type="entry name" value="Helicase_Restrict-Modif_Enz"/>
</dbReference>
<dbReference type="RefSeq" id="WP_189423042.1">
    <property type="nucleotide sequence ID" value="NZ_BMZE01000001.1"/>
</dbReference>
<comment type="caution">
    <text evidence="3">The sequence shown here is derived from an EMBL/GenBank/DDBJ whole genome shotgun (WGS) entry which is preliminary data.</text>
</comment>
<dbReference type="Gene3D" id="3.40.50.300">
    <property type="entry name" value="P-loop containing nucleotide triphosphate hydrolases"/>
    <property type="match status" value="2"/>
</dbReference>
<gene>
    <name evidence="3" type="ORF">GCM10007989_05140</name>
</gene>
<dbReference type="InterPro" id="IPR006935">
    <property type="entry name" value="Helicase/UvrB_N"/>
</dbReference>
<keyword evidence="3" id="KW-0067">ATP-binding</keyword>
<dbReference type="SMART" id="SM00490">
    <property type="entry name" value="HELICc"/>
    <property type="match status" value="1"/>
</dbReference>
<dbReference type="SUPFAM" id="SSF52540">
    <property type="entry name" value="P-loop containing nucleoside triphosphate hydrolases"/>
    <property type="match status" value="1"/>
</dbReference>
<feature type="domain" description="Helicase C-terminal" evidence="2">
    <location>
        <begin position="220"/>
        <end position="386"/>
    </location>
</feature>
<keyword evidence="3" id="KW-0547">Nucleotide-binding</keyword>
<feature type="domain" description="Helicase ATP-binding" evidence="1">
    <location>
        <begin position="26"/>
        <end position="172"/>
    </location>
</feature>
<dbReference type="InterPro" id="IPR027417">
    <property type="entry name" value="P-loop_NTPase"/>
</dbReference>
<sequence>MNLFAPISRDINLRPYQDSAVQKLREGIREKRRRQILVAPTGAGKTEMAMKIVQGAEAKGSRAWFIVDRVALIDQTSDRFSSYGIDHGVIQADHFLTDYSKPIQIASAQTIARRSIRDLPDLIIWDECHAIYKAIVDLIERAEFANAIGLTATPFTAGMADHWDGLVNSTTVNQLLSEGYLAPLKVKACVTPDMAGTKKKFTGEYEDEEAGQRGITIIGDVVQTWVSQTAKHFGGPVKTIVFSPSVRHGEELCRQFADAGFNFQQISYLDKDDDERREKISEFRKPDSAIDGLVSCAVLTKGFDVPDVLCGISCRPYRKSFSSHVQEMGRVMRTFPGKEFGLWLDHSGNCVSFAEDTAWLFEYGVDNLSTAQKRDTEVREPTERVKQERFCGGCGGQMEPGDAPCSLCGWERPKRGEIQIVEGELVDLNLSAPDAFAPRKGLRAACLSNPRGVWNAALAYCLSNCRNGEDKARKWAYGVWRGIYPEAKLPNGLFDAPCTHHLVTPDQYGLIEREVTRFRKRPRRRAA</sequence>
<dbReference type="GO" id="GO:0003677">
    <property type="term" value="F:DNA binding"/>
    <property type="evidence" value="ECO:0007669"/>
    <property type="project" value="InterPro"/>
</dbReference>
<dbReference type="EMBL" id="BMZE01000001">
    <property type="protein sequence ID" value="GHA13513.1"/>
    <property type="molecule type" value="Genomic_DNA"/>
</dbReference>
<dbReference type="InterPro" id="IPR014001">
    <property type="entry name" value="Helicase_ATP-bd"/>
</dbReference>
<evidence type="ECO:0000259" key="2">
    <source>
        <dbReference type="PROSITE" id="PS51194"/>
    </source>
</evidence>
<dbReference type="PROSITE" id="PS51194">
    <property type="entry name" value="HELICASE_CTER"/>
    <property type="match status" value="1"/>
</dbReference>